<evidence type="ECO:0000256" key="3">
    <source>
        <dbReference type="ARBA" id="ARBA00017677"/>
    </source>
</evidence>
<keyword evidence="4 10" id="KW-0808">Transferase</keyword>
<accession>A0ABW3P395</accession>
<dbReference type="InterPro" id="IPR016181">
    <property type="entry name" value="Acyl_CoA_acyltransferase"/>
</dbReference>
<evidence type="ECO:0000313" key="11">
    <source>
        <dbReference type="Proteomes" id="UP001597203"/>
    </source>
</evidence>
<protein>
    <recommendedName>
        <fullName evidence="3">Aminoglycoside N(6')-acetyltransferase type 1</fullName>
        <ecNumber evidence="2">2.3.1.82</ecNumber>
    </recommendedName>
    <alternativeName>
        <fullName evidence="7">Aminoglycoside resistance protein</fullName>
    </alternativeName>
</protein>
<comment type="catalytic activity">
    <reaction evidence="8">
        <text>kanamycin B + acetyl-CoA = N(6')-acetylkanamycin B + CoA + H(+)</text>
        <dbReference type="Rhea" id="RHEA:16449"/>
        <dbReference type="ChEBI" id="CHEBI:15378"/>
        <dbReference type="ChEBI" id="CHEBI:57287"/>
        <dbReference type="ChEBI" id="CHEBI:57288"/>
        <dbReference type="ChEBI" id="CHEBI:58390"/>
        <dbReference type="ChEBI" id="CHEBI:58549"/>
        <dbReference type="EC" id="2.3.1.82"/>
    </reaction>
</comment>
<keyword evidence="6 10" id="KW-0012">Acyltransferase</keyword>
<sequence length="139" mass="15307">MERWALLRQGLWPEQLLAEHREEVLDMLRAGSPDAIAFLALDAMGMVMGLAEAAVRRDYVNGCDTSPVAFLEGIFVDSAVRRSGCAQALVNAVIQWGRERGCTELASDADIANQASHEFHQAVGFAETERVVYFRQPIG</sequence>
<evidence type="ECO:0000256" key="4">
    <source>
        <dbReference type="ARBA" id="ARBA00022679"/>
    </source>
</evidence>
<dbReference type="Proteomes" id="UP001597203">
    <property type="component" value="Unassembled WGS sequence"/>
</dbReference>
<keyword evidence="5" id="KW-0046">Antibiotic resistance</keyword>
<dbReference type="CDD" id="cd04301">
    <property type="entry name" value="NAT_SF"/>
    <property type="match status" value="1"/>
</dbReference>
<evidence type="ECO:0000313" key="10">
    <source>
        <dbReference type="EMBL" id="MFD1105730.1"/>
    </source>
</evidence>
<dbReference type="Gene3D" id="3.40.630.30">
    <property type="match status" value="1"/>
</dbReference>
<dbReference type="SUPFAM" id="SSF55729">
    <property type="entry name" value="Acyl-CoA N-acyltransferases (Nat)"/>
    <property type="match status" value="1"/>
</dbReference>
<proteinExistence type="predicted"/>
<dbReference type="RefSeq" id="WP_380911754.1">
    <property type="nucleotide sequence ID" value="NZ_JBHTLS010000127.1"/>
</dbReference>
<gene>
    <name evidence="10" type="primary">aac(6')</name>
    <name evidence="10" type="ORF">ACFQ24_12725</name>
</gene>
<dbReference type="GO" id="GO:0047663">
    <property type="term" value="F:aminoglycoside 6'-N-acetyltransferase activity"/>
    <property type="evidence" value="ECO:0007669"/>
    <property type="project" value="UniProtKB-EC"/>
</dbReference>
<reference evidence="11" key="1">
    <citation type="journal article" date="2019" name="Int. J. Syst. Evol. Microbiol.">
        <title>The Global Catalogue of Microorganisms (GCM) 10K type strain sequencing project: providing services to taxonomists for standard genome sequencing and annotation.</title>
        <authorList>
            <consortium name="The Broad Institute Genomics Platform"/>
            <consortium name="The Broad Institute Genome Sequencing Center for Infectious Disease"/>
            <person name="Wu L."/>
            <person name="Ma J."/>
        </authorList>
    </citation>
    <scope>NUCLEOTIDE SEQUENCE [LARGE SCALE GENOMIC DNA]</scope>
    <source>
        <strain evidence="11">CCUG 54329</strain>
    </source>
</reference>
<comment type="caution">
    <text evidence="10">The sequence shown here is derived from an EMBL/GenBank/DDBJ whole genome shotgun (WGS) entry which is preliminary data.</text>
</comment>
<name>A0ABW3P395_9SPHN</name>
<dbReference type="PANTHER" id="PTHR43072">
    <property type="entry name" value="N-ACETYLTRANSFERASE"/>
    <property type="match status" value="1"/>
</dbReference>
<organism evidence="10 11">
    <name type="scientific">Sphingobium olei</name>
    <dbReference type="NCBI Taxonomy" id="420955"/>
    <lineage>
        <taxon>Bacteria</taxon>
        <taxon>Pseudomonadati</taxon>
        <taxon>Pseudomonadota</taxon>
        <taxon>Alphaproteobacteria</taxon>
        <taxon>Sphingomonadales</taxon>
        <taxon>Sphingomonadaceae</taxon>
        <taxon>Sphingobium</taxon>
    </lineage>
</organism>
<evidence type="ECO:0000256" key="6">
    <source>
        <dbReference type="ARBA" id="ARBA00023315"/>
    </source>
</evidence>
<dbReference type="PANTHER" id="PTHR43072:SF60">
    <property type="entry name" value="L-2,4-DIAMINOBUTYRIC ACID ACETYLTRANSFERASE"/>
    <property type="match status" value="1"/>
</dbReference>
<keyword evidence="11" id="KW-1185">Reference proteome</keyword>
<dbReference type="PROSITE" id="PS51186">
    <property type="entry name" value="GNAT"/>
    <property type="match status" value="1"/>
</dbReference>
<dbReference type="NCBIfam" id="NF043067">
    <property type="entry name" value="AAC_6p_group_E"/>
    <property type="match status" value="1"/>
</dbReference>
<dbReference type="Pfam" id="PF00583">
    <property type="entry name" value="Acetyltransf_1"/>
    <property type="match status" value="1"/>
</dbReference>
<dbReference type="EC" id="2.3.1.82" evidence="2"/>
<evidence type="ECO:0000256" key="8">
    <source>
        <dbReference type="ARBA" id="ARBA00048923"/>
    </source>
</evidence>
<evidence type="ECO:0000256" key="7">
    <source>
        <dbReference type="ARBA" id="ARBA00029660"/>
    </source>
</evidence>
<evidence type="ECO:0000256" key="1">
    <source>
        <dbReference type="ARBA" id="ARBA00011738"/>
    </source>
</evidence>
<feature type="domain" description="N-acetyltransferase" evidence="9">
    <location>
        <begin position="1"/>
        <end position="139"/>
    </location>
</feature>
<evidence type="ECO:0000256" key="5">
    <source>
        <dbReference type="ARBA" id="ARBA00023251"/>
    </source>
</evidence>
<evidence type="ECO:0000259" key="9">
    <source>
        <dbReference type="PROSITE" id="PS51186"/>
    </source>
</evidence>
<comment type="subunit">
    <text evidence="1">Homodimer.</text>
</comment>
<dbReference type="EMBL" id="JBHTLS010000127">
    <property type="protein sequence ID" value="MFD1105730.1"/>
    <property type="molecule type" value="Genomic_DNA"/>
</dbReference>
<dbReference type="InterPro" id="IPR000182">
    <property type="entry name" value="GNAT_dom"/>
</dbReference>
<evidence type="ECO:0000256" key="2">
    <source>
        <dbReference type="ARBA" id="ARBA00012888"/>
    </source>
</evidence>
<dbReference type="PIRSF" id="PIRSF000452">
    <property type="entry name" value="6-N-acetyltransf"/>
    <property type="match status" value="1"/>
</dbReference>
<dbReference type="InterPro" id="IPR024170">
    <property type="entry name" value="Aminoglycoside_N6-AcTrfrase"/>
</dbReference>